<protein>
    <submittedName>
        <fullName evidence="1">Uncharacterized protein</fullName>
    </submittedName>
</protein>
<evidence type="ECO:0000313" key="1">
    <source>
        <dbReference type="EMBL" id="CAC5381753.1"/>
    </source>
</evidence>
<dbReference type="OrthoDB" id="6154566at2759"/>
<reference evidence="1 2" key="1">
    <citation type="submission" date="2020-06" db="EMBL/GenBank/DDBJ databases">
        <authorList>
            <person name="Li R."/>
            <person name="Bekaert M."/>
        </authorList>
    </citation>
    <scope>NUCLEOTIDE SEQUENCE [LARGE SCALE GENOMIC DNA]</scope>
    <source>
        <strain evidence="2">wild</strain>
    </source>
</reference>
<keyword evidence="2" id="KW-1185">Reference proteome</keyword>
<sequence>MSCGHFQMLRLRNPSTRFDFVITFLMCGSQLRSSDNSTPRSVVEPVLYYGSGIWGHTNWRDVQVIQNKACRLFLGSASNASNIAIQGDMGLKSTKSAEILETFRLFLRVSKTYDTRLTYKVHVWSKDCSRSWDKNCIKKAQILGIENVINDAFSIKHKLKEI</sequence>
<dbReference type="AlphaFoldDB" id="A0A6J8BDR5"/>
<proteinExistence type="predicted"/>
<dbReference type="EMBL" id="CACVKT020003112">
    <property type="protein sequence ID" value="CAC5381753.1"/>
    <property type="molecule type" value="Genomic_DNA"/>
</dbReference>
<name>A0A6J8BDR5_MYTCO</name>
<gene>
    <name evidence="1" type="ORF">MCOR_17623</name>
</gene>
<organism evidence="1 2">
    <name type="scientific">Mytilus coruscus</name>
    <name type="common">Sea mussel</name>
    <dbReference type="NCBI Taxonomy" id="42192"/>
    <lineage>
        <taxon>Eukaryota</taxon>
        <taxon>Metazoa</taxon>
        <taxon>Spiralia</taxon>
        <taxon>Lophotrochozoa</taxon>
        <taxon>Mollusca</taxon>
        <taxon>Bivalvia</taxon>
        <taxon>Autobranchia</taxon>
        <taxon>Pteriomorphia</taxon>
        <taxon>Mytilida</taxon>
        <taxon>Mytiloidea</taxon>
        <taxon>Mytilidae</taxon>
        <taxon>Mytilinae</taxon>
        <taxon>Mytilus</taxon>
    </lineage>
</organism>
<evidence type="ECO:0000313" key="2">
    <source>
        <dbReference type="Proteomes" id="UP000507470"/>
    </source>
</evidence>
<dbReference type="Proteomes" id="UP000507470">
    <property type="component" value="Unassembled WGS sequence"/>
</dbReference>
<accession>A0A6J8BDR5</accession>